<protein>
    <submittedName>
        <fullName evidence="2">Uncharacterized protein</fullName>
    </submittedName>
</protein>
<keyword evidence="3" id="KW-1185">Reference proteome</keyword>
<reference evidence="2" key="1">
    <citation type="submission" date="2021-12" db="EMBL/GenBank/DDBJ databases">
        <authorList>
            <person name="King R."/>
        </authorList>
    </citation>
    <scope>NUCLEOTIDE SEQUENCE</scope>
</reference>
<dbReference type="OrthoDB" id="7492044at2759"/>
<sequence>MSDILKIKEEVDHVGAEQDRLLEDVSVPEDEVKPPVSLVMNLLKHPFVYTTRLEDMHIIKYGFKGSFVGDIINQVETESRPRLIRQCTVKKEKSKKNRSGYFNITTSQVKLANSKKTTVNMPYVKTVARDLVNNNKTELLMQMCKPFSVTLVDCKPLLRYKFCTRHRTIQLLNNILNCEKCVKYYNVSDKLEVKRKKRAVLIENHDQPESSDFDNSCAEKVSSINKNHENNEFFNCCWYRSLKNIQKVWPGSMTVADGTHRNFLVHIKPHACPPNICSCCCKKEASSRANNTSVNTKPKSMHSNLKMPSEKTWSNYQQFISNTESHNKNSLINKALQYRRKPKPKTFEQVASSQLPSLAPHSVVQFQSLKDMDQLYILGADASMQFYVEVDKSDKSHYTYMSKIGESGLNSVKDRACCSLQRLKIWSELPRQMINFLQKTPHNYLYSQNKKCCHDKTIYYPKVQLEQIEYPKTFSHTKNNTTRLKEVFKNVDLRTTNNVRHQCKHLNLKNLNRKHIHNQPRVHQEANDSNSLAKIAQQQKSDNLQSPTNVLITPPSITSIFQSSELLQQEEPTVQVLIASILERFKNIRLSLNAEGKIVALLDTPATALSSDELTILSDIIGRVQEQVKMLGIIDNSSSNLADPLNDSQNININLIRSQKYGTNIENEFIPCPRTNEIPLNPKPLLTSCRKNFNVSCNRKRLKKNSSLGEETEKIDKVIHASSDIYEAYTSLTHLKNEQYQRSLEAYKKHSKGSFAPKIKNVYSLNEGQTKKTKSDKVSYITSSTQTDISKIKRPRKRSLEKTSILENILKSKKTKTDSSSSLTLKNTQKKNKSPVTIQKIVNNDTSTVNQLNSQYLPQPILVQAAANSTINAPFQCFVAPENVDSSLVGLPMIQNNSIPHNTPLSQYVSVNVPESSPRIIILPNTLNKGDDADDCILGV</sequence>
<dbReference type="AlphaFoldDB" id="A0A9N9RAJ2"/>
<gene>
    <name evidence="2" type="ORF">DIATSA_LOCUS10350</name>
</gene>
<dbReference type="EMBL" id="OU893336">
    <property type="protein sequence ID" value="CAG9792864.1"/>
    <property type="molecule type" value="Genomic_DNA"/>
</dbReference>
<feature type="compositionally biased region" description="Polar residues" evidence="1">
    <location>
        <begin position="527"/>
        <end position="548"/>
    </location>
</feature>
<proteinExistence type="predicted"/>
<organism evidence="2 3">
    <name type="scientific">Diatraea saccharalis</name>
    <name type="common">sugarcane borer</name>
    <dbReference type="NCBI Taxonomy" id="40085"/>
    <lineage>
        <taxon>Eukaryota</taxon>
        <taxon>Metazoa</taxon>
        <taxon>Ecdysozoa</taxon>
        <taxon>Arthropoda</taxon>
        <taxon>Hexapoda</taxon>
        <taxon>Insecta</taxon>
        <taxon>Pterygota</taxon>
        <taxon>Neoptera</taxon>
        <taxon>Endopterygota</taxon>
        <taxon>Lepidoptera</taxon>
        <taxon>Glossata</taxon>
        <taxon>Ditrysia</taxon>
        <taxon>Pyraloidea</taxon>
        <taxon>Crambidae</taxon>
        <taxon>Crambinae</taxon>
        <taxon>Diatraea</taxon>
    </lineage>
</organism>
<name>A0A9N9RAJ2_9NEOP</name>
<feature type="region of interest" description="Disordered" evidence="1">
    <location>
        <begin position="521"/>
        <end position="548"/>
    </location>
</feature>
<reference evidence="2" key="2">
    <citation type="submission" date="2022-10" db="EMBL/GenBank/DDBJ databases">
        <authorList>
            <consortium name="ENA_rothamsted_submissions"/>
            <consortium name="culmorum"/>
            <person name="King R."/>
        </authorList>
    </citation>
    <scope>NUCLEOTIDE SEQUENCE</scope>
</reference>
<evidence type="ECO:0000313" key="3">
    <source>
        <dbReference type="Proteomes" id="UP001153714"/>
    </source>
</evidence>
<feature type="region of interest" description="Disordered" evidence="1">
    <location>
        <begin position="817"/>
        <end position="836"/>
    </location>
</feature>
<accession>A0A9N9RAJ2</accession>
<dbReference type="Proteomes" id="UP001153714">
    <property type="component" value="Chromosome 5"/>
</dbReference>
<evidence type="ECO:0000256" key="1">
    <source>
        <dbReference type="SAM" id="MobiDB-lite"/>
    </source>
</evidence>
<evidence type="ECO:0000313" key="2">
    <source>
        <dbReference type="EMBL" id="CAG9792864.1"/>
    </source>
</evidence>